<dbReference type="Proteomes" id="UP000245444">
    <property type="component" value="Chromosome"/>
</dbReference>
<keyword evidence="2" id="KW-1185">Reference proteome</keyword>
<organism evidence="1 2">
    <name type="scientific">Methylobacterium terrae</name>
    <dbReference type="NCBI Taxonomy" id="2202827"/>
    <lineage>
        <taxon>Bacteria</taxon>
        <taxon>Pseudomonadati</taxon>
        <taxon>Pseudomonadota</taxon>
        <taxon>Alphaproteobacteria</taxon>
        <taxon>Hyphomicrobiales</taxon>
        <taxon>Methylobacteriaceae</taxon>
        <taxon>Methylobacterium</taxon>
    </lineage>
</organism>
<proteinExistence type="predicted"/>
<name>A0A2U8WJJ0_9HYPH</name>
<dbReference type="OrthoDB" id="4540313at2"/>
<dbReference type="RefSeq" id="WP_109957924.1">
    <property type="nucleotide sequence ID" value="NZ_CP029553.1"/>
</dbReference>
<dbReference type="EMBL" id="CP029553">
    <property type="protein sequence ID" value="AWN45560.1"/>
    <property type="molecule type" value="Genomic_DNA"/>
</dbReference>
<dbReference type="KEGG" id="mtea:DK419_03845"/>
<gene>
    <name evidence="1" type="ORF">DK419_03845</name>
</gene>
<dbReference type="AlphaFoldDB" id="A0A2U8WJJ0"/>
<evidence type="ECO:0000313" key="1">
    <source>
        <dbReference type="EMBL" id="AWN45560.1"/>
    </source>
</evidence>
<reference evidence="1 2" key="1">
    <citation type="submission" date="2018-05" db="EMBL/GenBank/DDBJ databases">
        <title>Complete Genome Sequence of Methylobacterium sp. 17Sr1-28.</title>
        <authorList>
            <person name="Srinivasan S."/>
        </authorList>
    </citation>
    <scope>NUCLEOTIDE SEQUENCE [LARGE SCALE GENOMIC DNA]</scope>
    <source>
        <strain evidence="1 2">17Sr1-28</strain>
    </source>
</reference>
<protein>
    <submittedName>
        <fullName evidence="1">Uncharacterized protein</fullName>
    </submittedName>
</protein>
<sequence length="195" mass="21355">MAIQLMKSPDEGRRVVGRALEDLWPETGAASALGGARMDMSDPLPLYQLRLDKITGPHSIDEAEQVGWRYLIEKGGSAAFADVGQTAGGTMRFASLSRNDNARRLLAAAHLAETVAIQADEKYDIRVLDVPALRTSAVWLAGSHDLFIPYIDNKRLRGHLIQVEDDFRDHLVEQAERARASFDIGSSSSPRLMGG</sequence>
<evidence type="ECO:0000313" key="2">
    <source>
        <dbReference type="Proteomes" id="UP000245444"/>
    </source>
</evidence>
<accession>A0A2U8WJJ0</accession>